<dbReference type="EMBL" id="LQYS01000142">
    <property type="protein sequence ID" value="KYD03533.1"/>
    <property type="molecule type" value="Genomic_DNA"/>
</dbReference>
<proteinExistence type="predicted"/>
<gene>
    <name evidence="1" type="ORF">B4119_0384</name>
</gene>
<organism evidence="1 2">
    <name type="scientific">Saccharococcus caldoxylosilyticus</name>
    <dbReference type="NCBI Taxonomy" id="81408"/>
    <lineage>
        <taxon>Bacteria</taxon>
        <taxon>Bacillati</taxon>
        <taxon>Bacillota</taxon>
        <taxon>Bacilli</taxon>
        <taxon>Bacillales</taxon>
        <taxon>Anoxybacillaceae</taxon>
        <taxon>Saccharococcus</taxon>
    </lineage>
</organism>
<sequence>MAIKSRDQDEVIIGAINQQVIQEVCDARNLIEIVIPKHT</sequence>
<evidence type="ECO:0000313" key="2">
    <source>
        <dbReference type="Proteomes" id="UP000075455"/>
    </source>
</evidence>
<protein>
    <submittedName>
        <fullName evidence="1">Uncharacterized protein</fullName>
    </submittedName>
</protein>
<reference evidence="1 2" key="1">
    <citation type="submission" date="2016-01" db="EMBL/GenBank/DDBJ databases">
        <title>Draft Genome Sequences of Seven Thermophilic Sporeformers Isolated from Foods.</title>
        <authorList>
            <person name="Berendsen E.M."/>
            <person name="Wells-Bennik M.H."/>
            <person name="Krawcyk A.O."/>
            <person name="De Jong A."/>
            <person name="Holsappel S."/>
            <person name="Eijlander R.T."/>
            <person name="Kuipers O.P."/>
        </authorList>
    </citation>
    <scope>NUCLEOTIDE SEQUENCE [LARGE SCALE GENOMIC DNA]</scope>
    <source>
        <strain evidence="1 2">B4119</strain>
    </source>
</reference>
<comment type="caution">
    <text evidence="1">The sequence shown here is derived from an EMBL/GenBank/DDBJ whole genome shotgun (WGS) entry which is preliminary data.</text>
</comment>
<dbReference type="AlphaFoldDB" id="A0A150KTR8"/>
<evidence type="ECO:0000313" key="1">
    <source>
        <dbReference type="EMBL" id="KYD03533.1"/>
    </source>
</evidence>
<name>A0A150KTR8_9BACL</name>
<accession>A0A150KTR8</accession>
<dbReference type="Proteomes" id="UP000075455">
    <property type="component" value="Unassembled WGS sequence"/>
</dbReference>